<reference evidence="1 2" key="1">
    <citation type="submission" date="2014-11" db="EMBL/GenBank/DDBJ databases">
        <title>Genome sequence of Microbacterium mangrovi MUSC 115(T).</title>
        <authorList>
            <person name="Lee L.-H."/>
        </authorList>
    </citation>
    <scope>NUCLEOTIDE SEQUENCE [LARGE SCALE GENOMIC DNA]</scope>
    <source>
        <strain evidence="1 2">MUSC 115</strain>
    </source>
</reference>
<gene>
    <name evidence="1" type="ORF">LK09_09700</name>
</gene>
<dbReference type="Gene3D" id="1.10.4190.10">
    <property type="entry name" value="Urease accessory protein UreF"/>
    <property type="match status" value="1"/>
</dbReference>
<dbReference type="Proteomes" id="UP000031030">
    <property type="component" value="Unassembled WGS sequence"/>
</dbReference>
<organism evidence="1 2">
    <name type="scientific">Microbacterium mangrovi</name>
    <dbReference type="NCBI Taxonomy" id="1348253"/>
    <lineage>
        <taxon>Bacteria</taxon>
        <taxon>Bacillati</taxon>
        <taxon>Actinomycetota</taxon>
        <taxon>Actinomycetes</taxon>
        <taxon>Micrococcales</taxon>
        <taxon>Microbacteriaceae</taxon>
        <taxon>Microbacterium</taxon>
    </lineage>
</organism>
<protein>
    <recommendedName>
        <fullName evidence="3">Urease accessory protein</fullName>
    </recommendedName>
</protein>
<evidence type="ECO:0008006" key="3">
    <source>
        <dbReference type="Google" id="ProtNLM"/>
    </source>
</evidence>
<dbReference type="EMBL" id="JTDK01000008">
    <property type="protein sequence ID" value="KHK97769.1"/>
    <property type="molecule type" value="Genomic_DNA"/>
</dbReference>
<dbReference type="STRING" id="1348253.LK09_09700"/>
<name>A0A0B2A2T9_9MICO</name>
<dbReference type="OrthoDB" id="3382047at2"/>
<evidence type="ECO:0000313" key="2">
    <source>
        <dbReference type="Proteomes" id="UP000031030"/>
    </source>
</evidence>
<dbReference type="Pfam" id="PF01730">
    <property type="entry name" value="UreF"/>
    <property type="match status" value="1"/>
</dbReference>
<keyword evidence="2" id="KW-1185">Reference proteome</keyword>
<sequence length="232" mass="23532">MTTAPAPVASGTLAMLLADARLPTGGHAHSAGVEPALVAGMPASDVPALIRGRAVTTSLVDAGTAVVARLRFAAGEPIDDVVAAWAARTPSAALREASRLLGRGYVRLARHVWGGHPAVARCVAQDAGPGPGLPRPVVLGAIACAAGLEAADLARLTVYDDAQSAAAALLKLEPTDPALPVAWVLDACAAAEPHLAALERLTDPAGIPCDGAPQSEGWAEAHSRLTRRLFRA</sequence>
<dbReference type="InterPro" id="IPR002639">
    <property type="entry name" value="UreF"/>
</dbReference>
<dbReference type="GO" id="GO:0016151">
    <property type="term" value="F:nickel cation binding"/>
    <property type="evidence" value="ECO:0007669"/>
    <property type="project" value="InterPro"/>
</dbReference>
<dbReference type="RefSeq" id="WP_039398737.1">
    <property type="nucleotide sequence ID" value="NZ_JTDK01000008.1"/>
</dbReference>
<accession>A0A0B2A2T9</accession>
<proteinExistence type="predicted"/>
<comment type="caution">
    <text evidence="1">The sequence shown here is derived from an EMBL/GenBank/DDBJ whole genome shotgun (WGS) entry which is preliminary data.</text>
</comment>
<dbReference type="AlphaFoldDB" id="A0A0B2A2T9"/>
<dbReference type="InterPro" id="IPR038277">
    <property type="entry name" value="UreF_sf"/>
</dbReference>
<evidence type="ECO:0000313" key="1">
    <source>
        <dbReference type="EMBL" id="KHK97769.1"/>
    </source>
</evidence>